<protein>
    <submittedName>
        <fullName evidence="3">Uncharacterized protein</fullName>
    </submittedName>
</protein>
<accession>A0AAD4NC18</accession>
<feature type="chain" id="PRO_5042169527" evidence="2">
    <location>
        <begin position="19"/>
        <end position="255"/>
    </location>
</feature>
<keyword evidence="2" id="KW-0732">Signal</keyword>
<comment type="caution">
    <text evidence="3">The sequence shown here is derived from an EMBL/GenBank/DDBJ whole genome shotgun (WGS) entry which is preliminary data.</text>
</comment>
<evidence type="ECO:0000313" key="3">
    <source>
        <dbReference type="EMBL" id="KAI1719134.1"/>
    </source>
</evidence>
<keyword evidence="4" id="KW-1185">Reference proteome</keyword>
<evidence type="ECO:0000256" key="1">
    <source>
        <dbReference type="SAM" id="MobiDB-lite"/>
    </source>
</evidence>
<evidence type="ECO:0000313" key="4">
    <source>
        <dbReference type="Proteomes" id="UP001201812"/>
    </source>
</evidence>
<dbReference type="PANTHER" id="PTHR34401:SF3">
    <property type="entry name" value="DB DOMAIN-CONTAINING PROTEIN"/>
    <property type="match status" value="1"/>
</dbReference>
<feature type="signal peptide" evidence="2">
    <location>
        <begin position="1"/>
        <end position="18"/>
    </location>
</feature>
<sequence>MKYLIPFYLLVLFALAAAKETHSEESKEDESKETTQDTDGKIRQCTCTELHDCGEKMHEKVRPCLAKCVEELSNSDWDAKEGKQCFVPKQPRKKHCFEEIKKQTCALEDGVMMNKNETFRGFGRHRFDHGHHKNGSNEPNEEHSVHHGGRHGGHHKRGFFAFVKKNFGDSGKKYVSCMKGCFRTHKRGHCVKNLGCGVKKLSREQMKSGMEKCRAEKTAHRQELCECLQKAGMKNIDCTTTDSHGDSESAGNNLN</sequence>
<reference evidence="3" key="1">
    <citation type="submission" date="2022-01" db="EMBL/GenBank/DDBJ databases">
        <title>Genome Sequence Resource for Two Populations of Ditylenchus destructor, the Migratory Endoparasitic Phytonematode.</title>
        <authorList>
            <person name="Zhang H."/>
            <person name="Lin R."/>
            <person name="Xie B."/>
        </authorList>
    </citation>
    <scope>NUCLEOTIDE SEQUENCE</scope>
    <source>
        <strain evidence="3">BazhouSP</strain>
    </source>
</reference>
<gene>
    <name evidence="3" type="ORF">DdX_06261</name>
</gene>
<evidence type="ECO:0000256" key="2">
    <source>
        <dbReference type="SAM" id="SignalP"/>
    </source>
</evidence>
<dbReference type="AlphaFoldDB" id="A0AAD4NC18"/>
<organism evidence="3 4">
    <name type="scientific">Ditylenchus destructor</name>
    <dbReference type="NCBI Taxonomy" id="166010"/>
    <lineage>
        <taxon>Eukaryota</taxon>
        <taxon>Metazoa</taxon>
        <taxon>Ecdysozoa</taxon>
        <taxon>Nematoda</taxon>
        <taxon>Chromadorea</taxon>
        <taxon>Rhabditida</taxon>
        <taxon>Tylenchina</taxon>
        <taxon>Tylenchomorpha</taxon>
        <taxon>Sphaerularioidea</taxon>
        <taxon>Anguinidae</taxon>
        <taxon>Anguininae</taxon>
        <taxon>Ditylenchus</taxon>
    </lineage>
</organism>
<dbReference type="Proteomes" id="UP001201812">
    <property type="component" value="Unassembled WGS sequence"/>
</dbReference>
<name>A0AAD4NC18_9BILA</name>
<proteinExistence type="predicted"/>
<dbReference type="EMBL" id="JAKKPZ010000007">
    <property type="protein sequence ID" value="KAI1719134.1"/>
    <property type="molecule type" value="Genomic_DNA"/>
</dbReference>
<dbReference type="PANTHER" id="PTHR34401">
    <property type="entry name" value="PROTEIN CBG12388-RELATED"/>
    <property type="match status" value="1"/>
</dbReference>
<feature type="region of interest" description="Disordered" evidence="1">
    <location>
        <begin position="128"/>
        <end position="153"/>
    </location>
</feature>